<dbReference type="InterPro" id="IPR001279">
    <property type="entry name" value="Metallo-B-lactamas"/>
</dbReference>
<keyword evidence="3" id="KW-1185">Reference proteome</keyword>
<dbReference type="InterPro" id="IPR036866">
    <property type="entry name" value="RibonucZ/Hydroxyglut_hydro"/>
</dbReference>
<dbReference type="InterPro" id="IPR041516">
    <property type="entry name" value="LACTB2_WH"/>
</dbReference>
<dbReference type="Pfam" id="PF17778">
    <property type="entry name" value="WHD_BLACT"/>
    <property type="match status" value="1"/>
</dbReference>
<evidence type="ECO:0000313" key="3">
    <source>
        <dbReference type="Proteomes" id="UP000184211"/>
    </source>
</evidence>
<gene>
    <name evidence="2" type="ORF">SAMN04488044_0377</name>
</gene>
<dbReference type="EMBL" id="FQWM01000001">
    <property type="protein sequence ID" value="SHG29267.1"/>
    <property type="molecule type" value="Genomic_DNA"/>
</dbReference>
<dbReference type="Proteomes" id="UP000184211">
    <property type="component" value="Unassembled WGS sequence"/>
</dbReference>
<feature type="domain" description="Metallo-beta-lactamase" evidence="1">
    <location>
        <begin position="37"/>
        <end position="217"/>
    </location>
</feature>
<dbReference type="CDD" id="cd16278">
    <property type="entry name" value="metallo-hydrolase-like_MBL-fold"/>
    <property type="match status" value="1"/>
</dbReference>
<proteinExistence type="predicted"/>
<organism evidence="2 3">
    <name type="scientific">Cognatishimia maritima</name>
    <dbReference type="NCBI Taxonomy" id="870908"/>
    <lineage>
        <taxon>Bacteria</taxon>
        <taxon>Pseudomonadati</taxon>
        <taxon>Pseudomonadota</taxon>
        <taxon>Alphaproteobacteria</taxon>
        <taxon>Rhodobacterales</taxon>
        <taxon>Paracoccaceae</taxon>
        <taxon>Cognatishimia</taxon>
    </lineage>
</organism>
<dbReference type="SMART" id="SM00849">
    <property type="entry name" value="Lactamase_B"/>
    <property type="match status" value="1"/>
</dbReference>
<sequence length="304" mass="32920">MSGRSQENPPKVGQPVELETGLRAILAPNPSPMTYWGTNTYLLGAQRLTVIDPGPESAPHLKAILNAVQPDQTITQIVVTHSHKDHSPLAAVLQRETGAEIIGFGDSFAGRSDVMKALETTAEIGGGEGVDWNFAPDRTVADGDMIDVDGGKLRVIHTPGHMGNHICLAWRDACFTGDHIMGWASSLVSPPDGDLTDFMASCDRLSTTDWRVFYSGHGAPIHDPNARLDWLIAHRRSREMEILTQLRNGPATAEALARAIYVDVNPKLLRAAQRNVLAHLIDLAGRGLAATSQPFEMEAIFEAV</sequence>
<dbReference type="OrthoDB" id="9788263at2"/>
<evidence type="ECO:0000259" key="1">
    <source>
        <dbReference type="SMART" id="SM00849"/>
    </source>
</evidence>
<dbReference type="Gene3D" id="1.10.10.10">
    <property type="entry name" value="Winged helix-like DNA-binding domain superfamily/Winged helix DNA-binding domain"/>
    <property type="match status" value="1"/>
</dbReference>
<dbReference type="PANTHER" id="PTHR23131:SF0">
    <property type="entry name" value="ENDORIBONUCLEASE LACTB2"/>
    <property type="match status" value="1"/>
</dbReference>
<dbReference type="InterPro" id="IPR050662">
    <property type="entry name" value="Sec-metab_biosynth-thioest"/>
</dbReference>
<dbReference type="Pfam" id="PF00753">
    <property type="entry name" value="Lactamase_B"/>
    <property type="match status" value="1"/>
</dbReference>
<reference evidence="3" key="1">
    <citation type="submission" date="2016-11" db="EMBL/GenBank/DDBJ databases">
        <authorList>
            <person name="Varghese N."/>
            <person name="Submissions S."/>
        </authorList>
    </citation>
    <scope>NUCLEOTIDE SEQUENCE [LARGE SCALE GENOMIC DNA]</scope>
    <source>
        <strain evidence="3">DSM 28223</strain>
    </source>
</reference>
<dbReference type="SUPFAM" id="SSF56281">
    <property type="entry name" value="Metallo-hydrolase/oxidoreductase"/>
    <property type="match status" value="1"/>
</dbReference>
<dbReference type="PANTHER" id="PTHR23131">
    <property type="entry name" value="ENDORIBONUCLEASE LACTB2"/>
    <property type="match status" value="1"/>
</dbReference>
<name>A0A1M5ILV1_9RHOB</name>
<dbReference type="RefSeq" id="WP_072789647.1">
    <property type="nucleotide sequence ID" value="NZ_FQWM01000001.1"/>
</dbReference>
<dbReference type="InterPro" id="IPR036388">
    <property type="entry name" value="WH-like_DNA-bd_sf"/>
</dbReference>
<evidence type="ECO:0000313" key="2">
    <source>
        <dbReference type="EMBL" id="SHG29267.1"/>
    </source>
</evidence>
<dbReference type="STRING" id="870908.SAMN04488044_0377"/>
<dbReference type="AlphaFoldDB" id="A0A1M5ILV1"/>
<dbReference type="Gene3D" id="3.60.15.10">
    <property type="entry name" value="Ribonuclease Z/Hydroxyacylglutathione hydrolase-like"/>
    <property type="match status" value="1"/>
</dbReference>
<protein>
    <submittedName>
        <fullName evidence="2">Glyoxylase, beta-lactamase superfamily II</fullName>
    </submittedName>
</protein>
<accession>A0A1M5ILV1</accession>